<comment type="caution">
    <text evidence="1">The sequence shown here is derived from an EMBL/GenBank/DDBJ whole genome shotgun (WGS) entry which is preliminary data.</text>
</comment>
<dbReference type="STRING" id="1196324.A374_07979"/>
<evidence type="ECO:0000313" key="1">
    <source>
        <dbReference type="EMBL" id="EIT85757.1"/>
    </source>
</evidence>
<dbReference type="OrthoDB" id="2970128at2"/>
<dbReference type="RefSeq" id="WP_007201689.1">
    <property type="nucleotide sequence ID" value="NZ_AKKV01000024.1"/>
</dbReference>
<reference evidence="1 2" key="1">
    <citation type="journal article" date="2012" name="J. Bacteriol.">
        <title>Genome of Bacillus macauensis ZFHKF-1, a Long-Chain-Forming Bacterium.</title>
        <authorList>
            <person name="Cai L."/>
            <person name="Zhang T."/>
        </authorList>
    </citation>
    <scope>NUCLEOTIDE SEQUENCE [LARGE SCALE GENOMIC DNA]</scope>
    <source>
        <strain evidence="1 2">ZFHKF-1</strain>
    </source>
</reference>
<proteinExistence type="predicted"/>
<sequence length="87" mass="10238">MDAYRLFFVYRVRDLHYVYAHGMDMKEKRLFTVLLYAPNGIIDLQQTPHVLPLQLLTLLEAEKKNIEAGVYDLARWEPTSFHQAANE</sequence>
<gene>
    <name evidence="1" type="ORF">A374_07979</name>
</gene>
<dbReference type="Proteomes" id="UP000004080">
    <property type="component" value="Unassembled WGS sequence"/>
</dbReference>
<evidence type="ECO:0000313" key="2">
    <source>
        <dbReference type="Proteomes" id="UP000004080"/>
    </source>
</evidence>
<keyword evidence="2" id="KW-1185">Reference proteome</keyword>
<dbReference type="AlphaFoldDB" id="I8AJ00"/>
<accession>I8AJ00</accession>
<dbReference type="EMBL" id="AKKV01000024">
    <property type="protein sequence ID" value="EIT85757.1"/>
    <property type="molecule type" value="Genomic_DNA"/>
</dbReference>
<name>I8AJ00_9BACL</name>
<organism evidence="1 2">
    <name type="scientific">Fictibacillus macauensis ZFHKF-1</name>
    <dbReference type="NCBI Taxonomy" id="1196324"/>
    <lineage>
        <taxon>Bacteria</taxon>
        <taxon>Bacillati</taxon>
        <taxon>Bacillota</taxon>
        <taxon>Bacilli</taxon>
        <taxon>Bacillales</taxon>
        <taxon>Fictibacillaceae</taxon>
        <taxon>Fictibacillus</taxon>
    </lineage>
</organism>
<dbReference type="PATRIC" id="fig|1196324.3.peg.1636"/>
<protein>
    <submittedName>
        <fullName evidence="1">Uncharacterized protein</fullName>
    </submittedName>
</protein>